<organism evidence="1 2">
    <name type="scientific">Lentinus brumalis</name>
    <dbReference type="NCBI Taxonomy" id="2498619"/>
    <lineage>
        <taxon>Eukaryota</taxon>
        <taxon>Fungi</taxon>
        <taxon>Dikarya</taxon>
        <taxon>Basidiomycota</taxon>
        <taxon>Agaricomycotina</taxon>
        <taxon>Agaricomycetes</taxon>
        <taxon>Polyporales</taxon>
        <taxon>Polyporaceae</taxon>
        <taxon>Lentinus</taxon>
    </lineage>
</organism>
<accession>A0A371CPU0</accession>
<evidence type="ECO:0000313" key="1">
    <source>
        <dbReference type="EMBL" id="RDX42310.1"/>
    </source>
</evidence>
<name>A0A371CPU0_9APHY</name>
<evidence type="ECO:0000313" key="2">
    <source>
        <dbReference type="Proteomes" id="UP000256964"/>
    </source>
</evidence>
<proteinExistence type="predicted"/>
<reference evidence="1 2" key="1">
    <citation type="journal article" date="2018" name="Biotechnol. Biofuels">
        <title>Integrative visual omics of the white-rot fungus Polyporus brumalis exposes the biotechnological potential of its oxidative enzymes for delignifying raw plant biomass.</title>
        <authorList>
            <person name="Miyauchi S."/>
            <person name="Rancon A."/>
            <person name="Drula E."/>
            <person name="Hage H."/>
            <person name="Chaduli D."/>
            <person name="Favel A."/>
            <person name="Grisel S."/>
            <person name="Henrissat B."/>
            <person name="Herpoel-Gimbert I."/>
            <person name="Ruiz-Duenas F.J."/>
            <person name="Chevret D."/>
            <person name="Hainaut M."/>
            <person name="Lin J."/>
            <person name="Wang M."/>
            <person name="Pangilinan J."/>
            <person name="Lipzen A."/>
            <person name="Lesage-Meessen L."/>
            <person name="Navarro D."/>
            <person name="Riley R."/>
            <person name="Grigoriev I.V."/>
            <person name="Zhou S."/>
            <person name="Raouche S."/>
            <person name="Rosso M.N."/>
        </authorList>
    </citation>
    <scope>NUCLEOTIDE SEQUENCE [LARGE SCALE GENOMIC DNA]</scope>
    <source>
        <strain evidence="1 2">BRFM 1820</strain>
    </source>
</reference>
<dbReference type="AlphaFoldDB" id="A0A371CPU0"/>
<keyword evidence="2" id="KW-1185">Reference proteome</keyword>
<dbReference type="EMBL" id="KZ857487">
    <property type="protein sequence ID" value="RDX42310.1"/>
    <property type="molecule type" value="Genomic_DNA"/>
</dbReference>
<dbReference type="Proteomes" id="UP000256964">
    <property type="component" value="Unassembled WGS sequence"/>
</dbReference>
<sequence length="80" mass="8765">MHFAPSALALVSVTPSLPWRPTSHSCIRTSSCIAVRVDCTLLCLSSSFPVQRIVPFVELYLLVMQRALRGMLCICPSGTE</sequence>
<protein>
    <submittedName>
        <fullName evidence="1">Uncharacterized protein</fullName>
    </submittedName>
</protein>
<gene>
    <name evidence="1" type="ORF">OH76DRAFT_112688</name>
</gene>